<accession>A0AA40FY04</accession>
<evidence type="ECO:0000313" key="2">
    <source>
        <dbReference type="EMBL" id="KAK1127473.1"/>
    </source>
</evidence>
<comment type="caution">
    <text evidence="2">The sequence shown here is derived from an EMBL/GenBank/DDBJ whole genome shotgun (WGS) entry which is preliminary data.</text>
</comment>
<organism evidence="2 3">
    <name type="scientific">Melipona bicolor</name>
    <dbReference type="NCBI Taxonomy" id="60889"/>
    <lineage>
        <taxon>Eukaryota</taxon>
        <taxon>Metazoa</taxon>
        <taxon>Ecdysozoa</taxon>
        <taxon>Arthropoda</taxon>
        <taxon>Hexapoda</taxon>
        <taxon>Insecta</taxon>
        <taxon>Pterygota</taxon>
        <taxon>Neoptera</taxon>
        <taxon>Endopterygota</taxon>
        <taxon>Hymenoptera</taxon>
        <taxon>Apocrita</taxon>
        <taxon>Aculeata</taxon>
        <taxon>Apoidea</taxon>
        <taxon>Anthophila</taxon>
        <taxon>Apidae</taxon>
        <taxon>Melipona</taxon>
    </lineage>
</organism>
<keyword evidence="3" id="KW-1185">Reference proteome</keyword>
<protein>
    <submittedName>
        <fullName evidence="2">Uncharacterized protein</fullName>
    </submittedName>
</protein>
<dbReference type="EMBL" id="JAHYIQ010000012">
    <property type="protein sequence ID" value="KAK1127473.1"/>
    <property type="molecule type" value="Genomic_DNA"/>
</dbReference>
<evidence type="ECO:0000313" key="3">
    <source>
        <dbReference type="Proteomes" id="UP001177670"/>
    </source>
</evidence>
<proteinExistence type="predicted"/>
<evidence type="ECO:0000256" key="1">
    <source>
        <dbReference type="SAM" id="MobiDB-lite"/>
    </source>
</evidence>
<dbReference type="Proteomes" id="UP001177670">
    <property type="component" value="Unassembled WGS sequence"/>
</dbReference>
<reference evidence="2" key="1">
    <citation type="submission" date="2021-10" db="EMBL/GenBank/DDBJ databases">
        <title>Melipona bicolor Genome sequencing and assembly.</title>
        <authorList>
            <person name="Araujo N.S."/>
            <person name="Arias M.C."/>
        </authorList>
    </citation>
    <scope>NUCLEOTIDE SEQUENCE</scope>
    <source>
        <strain evidence="2">USP_2M_L1-L4_2017</strain>
        <tissue evidence="2">Whole body</tissue>
    </source>
</reference>
<gene>
    <name evidence="2" type="ORF">K0M31_004010</name>
</gene>
<sequence>MTAIAKKQARQRQYSTYFTACCLLLLQANASRICCHSSKRRLERQKNRGELEGNNNPERKRKPLVPSDTRNRLTQPVPRIISSISAEQQGSRYAKAEPRSLARARQP</sequence>
<dbReference type="AlphaFoldDB" id="A0AA40FY04"/>
<feature type="compositionally biased region" description="Polar residues" evidence="1">
    <location>
        <begin position="82"/>
        <end position="91"/>
    </location>
</feature>
<feature type="region of interest" description="Disordered" evidence="1">
    <location>
        <begin position="39"/>
        <end position="107"/>
    </location>
</feature>
<name>A0AA40FY04_9HYME</name>